<evidence type="ECO:0000313" key="1">
    <source>
        <dbReference type="EMBL" id="KZT07957.1"/>
    </source>
</evidence>
<dbReference type="Proteomes" id="UP000076871">
    <property type="component" value="Unassembled WGS sequence"/>
</dbReference>
<keyword evidence="2" id="KW-1185">Reference proteome</keyword>
<dbReference type="EMBL" id="KV427617">
    <property type="protein sequence ID" value="KZT07957.1"/>
    <property type="molecule type" value="Genomic_DNA"/>
</dbReference>
<gene>
    <name evidence="1" type="ORF">LAESUDRAFT_713259</name>
</gene>
<dbReference type="AlphaFoldDB" id="A0A165EY24"/>
<sequence length="222" mass="25427">MEATGRVLDGLDAEIGECKVVNDTNVREASLTVEEICVIVELIEHISQYLQAALHEAVIRKTELKCIAHRDYVHAYWKREWEWRDGRQHANRSTVQTEDSSASERHAEESTFLSLLTEEECRECHRQFMDSISSKALRLTICGVCGRWGLQSLLDTQPVSTIEPFHDMVDGIVLAREAIRDIEEEKIMDICAECMSNLNNERRDGQIARWSLVNNLWLGSIP</sequence>
<accession>A0A165EY24</accession>
<dbReference type="RefSeq" id="XP_040765697.1">
    <property type="nucleotide sequence ID" value="XM_040906956.1"/>
</dbReference>
<dbReference type="InParanoid" id="A0A165EY24"/>
<proteinExistence type="predicted"/>
<organism evidence="1 2">
    <name type="scientific">Laetiporus sulphureus 93-53</name>
    <dbReference type="NCBI Taxonomy" id="1314785"/>
    <lineage>
        <taxon>Eukaryota</taxon>
        <taxon>Fungi</taxon>
        <taxon>Dikarya</taxon>
        <taxon>Basidiomycota</taxon>
        <taxon>Agaricomycotina</taxon>
        <taxon>Agaricomycetes</taxon>
        <taxon>Polyporales</taxon>
        <taxon>Laetiporus</taxon>
    </lineage>
</organism>
<protein>
    <submittedName>
        <fullName evidence="1">Uncharacterized protein</fullName>
    </submittedName>
</protein>
<name>A0A165EY24_9APHY</name>
<dbReference type="STRING" id="1314785.A0A165EY24"/>
<evidence type="ECO:0000313" key="2">
    <source>
        <dbReference type="Proteomes" id="UP000076871"/>
    </source>
</evidence>
<dbReference type="GeneID" id="63823985"/>
<reference evidence="1 2" key="1">
    <citation type="journal article" date="2016" name="Mol. Biol. Evol.">
        <title>Comparative Genomics of Early-Diverging Mushroom-Forming Fungi Provides Insights into the Origins of Lignocellulose Decay Capabilities.</title>
        <authorList>
            <person name="Nagy L.G."/>
            <person name="Riley R."/>
            <person name="Tritt A."/>
            <person name="Adam C."/>
            <person name="Daum C."/>
            <person name="Floudas D."/>
            <person name="Sun H."/>
            <person name="Yadav J.S."/>
            <person name="Pangilinan J."/>
            <person name="Larsson K.H."/>
            <person name="Matsuura K."/>
            <person name="Barry K."/>
            <person name="Labutti K."/>
            <person name="Kuo R."/>
            <person name="Ohm R.A."/>
            <person name="Bhattacharya S.S."/>
            <person name="Shirouzu T."/>
            <person name="Yoshinaga Y."/>
            <person name="Martin F.M."/>
            <person name="Grigoriev I.V."/>
            <person name="Hibbett D.S."/>
        </authorList>
    </citation>
    <scope>NUCLEOTIDE SEQUENCE [LARGE SCALE GENOMIC DNA]</scope>
    <source>
        <strain evidence="1 2">93-53</strain>
    </source>
</reference>